<feature type="non-terminal residue" evidence="1">
    <location>
        <position position="1"/>
    </location>
</feature>
<evidence type="ECO:0000313" key="2">
    <source>
        <dbReference type="Proteomes" id="UP001447188"/>
    </source>
</evidence>
<reference evidence="1 2" key="1">
    <citation type="submission" date="2024-02" db="EMBL/GenBank/DDBJ databases">
        <title>Discinaceae phylogenomics.</title>
        <authorList>
            <person name="Dirks A.C."/>
            <person name="James T.Y."/>
        </authorList>
    </citation>
    <scope>NUCLEOTIDE SEQUENCE [LARGE SCALE GENOMIC DNA]</scope>
    <source>
        <strain evidence="1 2">ACD0624</strain>
    </source>
</reference>
<gene>
    <name evidence="1" type="ORF">Q9L58_010728</name>
</gene>
<evidence type="ECO:0000313" key="1">
    <source>
        <dbReference type="EMBL" id="KAL0630425.1"/>
    </source>
</evidence>
<protein>
    <submittedName>
        <fullName evidence="1">Uncharacterized protein</fullName>
    </submittedName>
</protein>
<dbReference type="EMBL" id="JBBBZM010000673">
    <property type="protein sequence ID" value="KAL0630425.1"/>
    <property type="molecule type" value="Genomic_DNA"/>
</dbReference>
<accession>A0ABR3G3A5</accession>
<name>A0ABR3G3A5_9PEZI</name>
<sequence>CGTVLSPFLRDCRTCGTAGPSPNVRASRRADEVAALNLRVVAAKQMAANTGSLDQLNEFGAAVAKSTVVMTRKLGPLDKFVSNDNLALTTFYQQFRSGERAPEDNIWDRTRLAADGTINPLYHEDLHFAALSLDNLGVQYYGPFHVTLKEEAIEKRTTVFEENPILFLKKHAVIAGELPPLGYRAVWHSRTLLAQAKLQSRITSATKTANFPGILVYQGSGYDADFIEAHIYGPLHRNAVAKVVVTATPRGPERHIWRNVKRELQGLGVEAIISGHLGRLAIPSGTGHLLYDIGDELGRQVETAQLAYAFQDGNDTEIVEVRSLREAEAITQSAHDADVAIRLFILLLDSKDDDSERRELAIDLNQLLDRAPIRLRLDNIFFSHPYLPEFNVRRAAQAAIGLEQVEAMLANLLDHQSAIELVRKAFDAIPLPFFTSLNGLVLARELAIAKGSFALLSRG</sequence>
<keyword evidence="2" id="KW-1185">Reference proteome</keyword>
<comment type="caution">
    <text evidence="1">The sequence shown here is derived from an EMBL/GenBank/DDBJ whole genome shotgun (WGS) entry which is preliminary data.</text>
</comment>
<dbReference type="Proteomes" id="UP001447188">
    <property type="component" value="Unassembled WGS sequence"/>
</dbReference>
<proteinExistence type="predicted"/>
<organism evidence="1 2">
    <name type="scientific">Discina gigas</name>
    <dbReference type="NCBI Taxonomy" id="1032678"/>
    <lineage>
        <taxon>Eukaryota</taxon>
        <taxon>Fungi</taxon>
        <taxon>Dikarya</taxon>
        <taxon>Ascomycota</taxon>
        <taxon>Pezizomycotina</taxon>
        <taxon>Pezizomycetes</taxon>
        <taxon>Pezizales</taxon>
        <taxon>Discinaceae</taxon>
        <taxon>Discina</taxon>
    </lineage>
</organism>
<feature type="non-terminal residue" evidence="1">
    <location>
        <position position="459"/>
    </location>
</feature>